<dbReference type="Proteomes" id="UP000247515">
    <property type="component" value="Unassembled WGS sequence"/>
</dbReference>
<evidence type="ECO:0000256" key="1">
    <source>
        <dbReference type="ARBA" id="ARBA00005801"/>
    </source>
</evidence>
<dbReference type="EMBL" id="QJJV01000012">
    <property type="protein sequence ID" value="PXX14408.1"/>
    <property type="molecule type" value="Genomic_DNA"/>
</dbReference>
<dbReference type="GeneID" id="61302563"/>
<reference evidence="4 7" key="2">
    <citation type="submission" date="2018-05" db="EMBL/GenBank/DDBJ databases">
        <title>Genomic Encyclopedia of Type Strains, Phase IV (KMG-V): Genome sequencing to study the core and pangenomes of soil and plant-associated prokaryotes.</title>
        <authorList>
            <person name="Whitman W."/>
        </authorList>
    </citation>
    <scope>NUCLEOTIDE SEQUENCE [LARGE SCALE GENOMIC DNA]</scope>
    <source>
        <strain evidence="4 7">SIr-6563</strain>
    </source>
</reference>
<dbReference type="Proteomes" id="UP000183529">
    <property type="component" value="Unassembled WGS sequence"/>
</dbReference>
<feature type="transmembrane region" description="Helical" evidence="2">
    <location>
        <begin position="29"/>
        <end position="46"/>
    </location>
</feature>
<comment type="caution">
    <text evidence="5">The sequence shown here is derived from an EMBL/GenBank/DDBJ whole genome shotgun (WGS) entry which is preliminary data.</text>
</comment>
<feature type="domain" description="Prepilin type IV endopeptidase peptidase" evidence="3">
    <location>
        <begin position="9"/>
        <end position="113"/>
    </location>
</feature>
<dbReference type="PANTHER" id="PTHR30487:SF0">
    <property type="entry name" value="PREPILIN LEADER PEPTIDASE_N-METHYLTRANSFERASE-RELATED"/>
    <property type="match status" value="1"/>
</dbReference>
<keyword evidence="2" id="KW-0812">Transmembrane</keyword>
<dbReference type="InterPro" id="IPR050882">
    <property type="entry name" value="Prepilin_peptidase/N-MTase"/>
</dbReference>
<keyword evidence="7" id="KW-1185">Reference proteome</keyword>
<dbReference type="GO" id="GO:0004190">
    <property type="term" value="F:aspartic-type endopeptidase activity"/>
    <property type="evidence" value="ECO:0007669"/>
    <property type="project" value="InterPro"/>
</dbReference>
<accession>A0A1A5X642</accession>
<reference evidence="5 6" key="1">
    <citation type="submission" date="2016-10" db="EMBL/GenBank/DDBJ databases">
        <authorList>
            <person name="Varghese N."/>
            <person name="Submissions S."/>
        </authorList>
    </citation>
    <scope>NUCLEOTIDE SEQUENCE [LARGE SCALE GENOMIC DNA]</scope>
    <source>
        <strain evidence="5 6">LMG 22274</strain>
    </source>
</reference>
<proteinExistence type="inferred from homology"/>
<evidence type="ECO:0000313" key="7">
    <source>
        <dbReference type="Proteomes" id="UP000247515"/>
    </source>
</evidence>
<dbReference type="InterPro" id="IPR000045">
    <property type="entry name" value="Prepilin_IV_endopep_pep"/>
</dbReference>
<evidence type="ECO:0000256" key="2">
    <source>
        <dbReference type="SAM" id="Phobius"/>
    </source>
</evidence>
<keyword evidence="2" id="KW-0472">Membrane</keyword>
<protein>
    <submittedName>
        <fullName evidence="5">Prepilin peptidase CpaA</fullName>
    </submittedName>
</protein>
<dbReference type="Gene3D" id="1.20.120.1220">
    <property type="match status" value="1"/>
</dbReference>
<gene>
    <name evidence="4" type="ORF">C7400_11215</name>
    <name evidence="5" type="ORF">SAMN05216550_109318</name>
</gene>
<name>A0A1A5X642_9BURK</name>
<feature type="transmembrane region" description="Helical" evidence="2">
    <location>
        <begin position="58"/>
        <end position="79"/>
    </location>
</feature>
<dbReference type="GO" id="GO:0006465">
    <property type="term" value="P:signal peptide processing"/>
    <property type="evidence" value="ECO:0007669"/>
    <property type="project" value="TreeGrafter"/>
</dbReference>
<evidence type="ECO:0000313" key="6">
    <source>
        <dbReference type="Proteomes" id="UP000183529"/>
    </source>
</evidence>
<dbReference type="RefSeq" id="WP_065063155.1">
    <property type="nucleotide sequence ID" value="NZ_CADFGN010000009.1"/>
</dbReference>
<comment type="similarity">
    <text evidence="1">Belongs to the peptidase A24 family.</text>
</comment>
<evidence type="ECO:0000259" key="3">
    <source>
        <dbReference type="Pfam" id="PF01478"/>
    </source>
</evidence>
<dbReference type="OrthoDB" id="8942754at2"/>
<dbReference type="Pfam" id="PF01478">
    <property type="entry name" value="Peptidase_A24"/>
    <property type="match status" value="1"/>
</dbReference>
<dbReference type="EMBL" id="FNZM01000009">
    <property type="protein sequence ID" value="SEJ86524.1"/>
    <property type="molecule type" value="Genomic_DNA"/>
</dbReference>
<dbReference type="PANTHER" id="PTHR30487">
    <property type="entry name" value="TYPE 4 PREPILIN-LIKE PROTEINS LEADER PEPTIDE-PROCESSING ENZYME"/>
    <property type="match status" value="1"/>
</dbReference>
<evidence type="ECO:0000313" key="4">
    <source>
        <dbReference type="EMBL" id="PXX14408.1"/>
    </source>
</evidence>
<organism evidence="5 6">
    <name type="scientific">Paraburkholderia tropica</name>
    <dbReference type="NCBI Taxonomy" id="92647"/>
    <lineage>
        <taxon>Bacteria</taxon>
        <taxon>Pseudomonadati</taxon>
        <taxon>Pseudomonadota</taxon>
        <taxon>Betaproteobacteria</taxon>
        <taxon>Burkholderiales</taxon>
        <taxon>Burkholderiaceae</taxon>
        <taxon>Paraburkholderia</taxon>
    </lineage>
</organism>
<dbReference type="AlphaFoldDB" id="A0A1A5X642"/>
<feature type="transmembrane region" description="Helical" evidence="2">
    <location>
        <begin position="99"/>
        <end position="121"/>
    </location>
</feature>
<evidence type="ECO:0000313" key="5">
    <source>
        <dbReference type="EMBL" id="SEJ86524.1"/>
    </source>
</evidence>
<sequence>MNASIIPSCVFAAWALAVAICDLRSRRVPNALVIAGLVAALVAACWHAGPAQLGVGRALIAAAIGLAALMPFFVLGVMGGADVKVFATLGAWCGLQPLLWLWVAASLIAFVHALAILAMRARSQAAASRRVQIVSVGARRGTPYATCLAVPALAWLALQWMPGALQ</sequence>
<keyword evidence="2" id="KW-1133">Transmembrane helix</keyword>
<dbReference type="GO" id="GO:0005886">
    <property type="term" value="C:plasma membrane"/>
    <property type="evidence" value="ECO:0007669"/>
    <property type="project" value="TreeGrafter"/>
</dbReference>